<dbReference type="Proteomes" id="UP000186817">
    <property type="component" value="Unassembled WGS sequence"/>
</dbReference>
<dbReference type="OrthoDB" id="444111at2759"/>
<feature type="region of interest" description="Disordered" evidence="1">
    <location>
        <begin position="522"/>
        <end position="542"/>
    </location>
</feature>
<evidence type="ECO:0000256" key="1">
    <source>
        <dbReference type="SAM" id="MobiDB-lite"/>
    </source>
</evidence>
<organism evidence="3 4">
    <name type="scientific">Symbiodinium microadriaticum</name>
    <name type="common">Dinoflagellate</name>
    <name type="synonym">Zooxanthella microadriatica</name>
    <dbReference type="NCBI Taxonomy" id="2951"/>
    <lineage>
        <taxon>Eukaryota</taxon>
        <taxon>Sar</taxon>
        <taxon>Alveolata</taxon>
        <taxon>Dinophyceae</taxon>
        <taxon>Suessiales</taxon>
        <taxon>Symbiodiniaceae</taxon>
        <taxon>Symbiodinium</taxon>
    </lineage>
</organism>
<feature type="transmembrane region" description="Helical" evidence="2">
    <location>
        <begin position="143"/>
        <end position="165"/>
    </location>
</feature>
<keyword evidence="2" id="KW-1133">Transmembrane helix</keyword>
<dbReference type="EMBL" id="LSRX01000595">
    <property type="protein sequence ID" value="OLP93072.1"/>
    <property type="molecule type" value="Genomic_DNA"/>
</dbReference>
<feature type="transmembrane region" description="Helical" evidence="2">
    <location>
        <begin position="398"/>
        <end position="421"/>
    </location>
</feature>
<gene>
    <name evidence="3" type="ORF">AK812_SmicGene25067</name>
</gene>
<keyword evidence="2" id="KW-0812">Transmembrane</keyword>
<feature type="transmembrane region" description="Helical" evidence="2">
    <location>
        <begin position="433"/>
        <end position="454"/>
    </location>
</feature>
<sequence length="542" mass="59749">MVVSPDSQMLRVRCTCRFSNNPPPSRPYPEVSADRVHPVGGFRMEEVVAHDETRYVGRVVDALFRVEVEIMKRCEGRKGKSKLLGKCAFQVSSEGLSGLTPLDDTADEACAQEQINLPNGPLTPEQLCLLLEGCKAGSKKDAMIWRIFYLSAVILAFLSVLRIVIRPQARPGRSTTPPLEALPEVEEGPELQLMPAAQPAMTDSASAAQDVPEEQEEEEQEVAAVRQATVDAAAGELDLEMKAAASTGGLPLPENMTGDHDIGGGACHGRSSVPISLASRCERHRGFGDRRYVFCSPPSRLKRPSGSVALCAASRPRGLALRTLAGQVKQAIPNSESEPFKMYSPEVSSRALFFCIPIRLTVLTSAVIVTLTSFLYIVDYRLFNQLFRSFVGGFGVGGNIATCLAEYSGLLFGVLGVMGTWSGRRDWVKSYNAWLWFRLLCYGVMYFFDFPLIAHCEDFVNSLQPTTEKYGYNPLMYNIAMNSQCSSTRTRFLVCSILNVALIMCSQCWYCNPWPHPSVHDTAPKRSDRSDHLEPFPTSFVA</sequence>
<feature type="region of interest" description="Disordered" evidence="1">
    <location>
        <begin position="197"/>
        <end position="224"/>
    </location>
</feature>
<name>A0A1Q9DD38_SYMMI</name>
<evidence type="ECO:0000313" key="4">
    <source>
        <dbReference type="Proteomes" id="UP000186817"/>
    </source>
</evidence>
<keyword evidence="4" id="KW-1185">Reference proteome</keyword>
<proteinExistence type="predicted"/>
<evidence type="ECO:0000313" key="3">
    <source>
        <dbReference type="EMBL" id="OLP93072.1"/>
    </source>
</evidence>
<feature type="compositionally biased region" description="Acidic residues" evidence="1">
    <location>
        <begin position="211"/>
        <end position="221"/>
    </location>
</feature>
<protein>
    <submittedName>
        <fullName evidence="3">Uncharacterized protein</fullName>
    </submittedName>
</protein>
<feature type="transmembrane region" description="Helical" evidence="2">
    <location>
        <begin position="351"/>
        <end position="378"/>
    </location>
</feature>
<accession>A0A1Q9DD38</accession>
<feature type="compositionally biased region" description="Basic and acidic residues" evidence="1">
    <location>
        <begin position="522"/>
        <end position="534"/>
    </location>
</feature>
<keyword evidence="2" id="KW-0472">Membrane</keyword>
<comment type="caution">
    <text evidence="3">The sequence shown here is derived from an EMBL/GenBank/DDBJ whole genome shotgun (WGS) entry which is preliminary data.</text>
</comment>
<evidence type="ECO:0000256" key="2">
    <source>
        <dbReference type="SAM" id="Phobius"/>
    </source>
</evidence>
<dbReference type="AlphaFoldDB" id="A0A1Q9DD38"/>
<reference evidence="3 4" key="1">
    <citation type="submission" date="2016-02" db="EMBL/GenBank/DDBJ databases">
        <title>Genome analysis of coral dinoflagellate symbionts highlights evolutionary adaptations to a symbiotic lifestyle.</title>
        <authorList>
            <person name="Aranda M."/>
            <person name="Li Y."/>
            <person name="Liew Y.J."/>
            <person name="Baumgarten S."/>
            <person name="Simakov O."/>
            <person name="Wilson M."/>
            <person name="Piel J."/>
            <person name="Ashoor H."/>
            <person name="Bougouffa S."/>
            <person name="Bajic V.B."/>
            <person name="Ryu T."/>
            <person name="Ravasi T."/>
            <person name="Bayer T."/>
            <person name="Micklem G."/>
            <person name="Kim H."/>
            <person name="Bhak J."/>
            <person name="Lajeunesse T.C."/>
            <person name="Voolstra C.R."/>
        </authorList>
    </citation>
    <scope>NUCLEOTIDE SEQUENCE [LARGE SCALE GENOMIC DNA]</scope>
    <source>
        <strain evidence="3 4">CCMP2467</strain>
    </source>
</reference>